<reference evidence="8 9" key="1">
    <citation type="journal article" date="2023" name="Int. J. Syst. Evol. Microbiol.">
        <title>Ligilactobacillus ubinensis sp. nov., a novel species isolated from the wild ferment of a durian fruit (Durio zibethinus).</title>
        <authorList>
            <person name="Heng Y.C."/>
            <person name="Menon N."/>
            <person name="Chen B."/>
            <person name="Loo B.Z.L."/>
            <person name="Wong G.W.J."/>
            <person name="Lim A.C.H."/>
            <person name="Silvaraju S."/>
            <person name="Kittelmann S."/>
        </authorList>
    </citation>
    <scope>NUCLEOTIDE SEQUENCE [LARGE SCALE GENOMIC DNA]</scope>
    <source>
        <strain evidence="8 9">WILCCON 0076</strain>
    </source>
</reference>
<evidence type="ECO:0000256" key="6">
    <source>
        <dbReference type="RuleBase" id="RU000481"/>
    </source>
</evidence>
<sequence length="391" mass="42518">MVDLTKYMKKEVTAAKASKILEFNAFASKIPDIVKFTVGEPDFDTPEHIKEAAIQSIKTTRSHYAPSNGSLELRTAASNFLANKYDQHYDPTNEVIITNGATEAIYSALTAILNPGDKVIIPTPIFPLYIADLTIAGASPIFINTATDGFKLTPAKLAAAIAENGSAVRAVVLNYPSNPTGVTYTQKELDALADVLRDKPIFALCDEIYSELCYETTHASLVHSLREQTILITGVSKSHAMTGWRIGIMCAPFAIANELAKIHQFAITTTSCVTQDAATEALANGQDDALPMRDEYKKRRDFLVSKLSKLGFQCAPPAGAFYLFAKIPAQLNQNDEEFIYDLAKKARVAVINGSAFGPGGEGYVRISYATSMAECEKGMARLKEYVESTSK</sequence>
<comment type="similarity">
    <text evidence="2 6">Belongs to the class-I pyridoxal-phosphate-dependent aminotransferase family.</text>
</comment>
<keyword evidence="9" id="KW-1185">Reference proteome</keyword>
<organism evidence="8 9">
    <name type="scientific">Ligilactobacillus ubinensis</name>
    <dbReference type="NCBI Taxonomy" id="2876789"/>
    <lineage>
        <taxon>Bacteria</taxon>
        <taxon>Bacillati</taxon>
        <taxon>Bacillota</taxon>
        <taxon>Bacilli</taxon>
        <taxon>Lactobacillales</taxon>
        <taxon>Lactobacillaceae</taxon>
        <taxon>Ligilactobacillus</taxon>
    </lineage>
</organism>
<dbReference type="Proteomes" id="UP001139006">
    <property type="component" value="Unassembled WGS sequence"/>
</dbReference>
<name>A0A9X2FRB9_9LACO</name>
<dbReference type="GO" id="GO:0030170">
    <property type="term" value="F:pyridoxal phosphate binding"/>
    <property type="evidence" value="ECO:0007669"/>
    <property type="project" value="InterPro"/>
</dbReference>
<dbReference type="GO" id="GO:0008483">
    <property type="term" value="F:transaminase activity"/>
    <property type="evidence" value="ECO:0007669"/>
    <property type="project" value="UniProtKB-KW"/>
</dbReference>
<dbReference type="InterPro" id="IPR050596">
    <property type="entry name" value="AspAT/PAT-like"/>
</dbReference>
<dbReference type="InterPro" id="IPR004838">
    <property type="entry name" value="NHTrfase_class1_PyrdxlP-BS"/>
</dbReference>
<dbReference type="RefSeq" id="WP_253362003.1">
    <property type="nucleotide sequence ID" value="NZ_JAIULA010000027.1"/>
</dbReference>
<evidence type="ECO:0000256" key="3">
    <source>
        <dbReference type="ARBA" id="ARBA00022576"/>
    </source>
</evidence>
<dbReference type="PANTHER" id="PTHR46383">
    <property type="entry name" value="ASPARTATE AMINOTRANSFERASE"/>
    <property type="match status" value="1"/>
</dbReference>
<dbReference type="EMBL" id="JAIULA010000027">
    <property type="protein sequence ID" value="MCP0887843.1"/>
    <property type="molecule type" value="Genomic_DNA"/>
</dbReference>
<dbReference type="SUPFAM" id="SSF53383">
    <property type="entry name" value="PLP-dependent transferases"/>
    <property type="match status" value="1"/>
</dbReference>
<dbReference type="CDD" id="cd00609">
    <property type="entry name" value="AAT_like"/>
    <property type="match status" value="1"/>
</dbReference>
<proteinExistence type="inferred from homology"/>
<evidence type="ECO:0000313" key="8">
    <source>
        <dbReference type="EMBL" id="MCP0887843.1"/>
    </source>
</evidence>
<evidence type="ECO:0000256" key="4">
    <source>
        <dbReference type="ARBA" id="ARBA00022679"/>
    </source>
</evidence>
<dbReference type="Gene3D" id="3.90.1150.10">
    <property type="entry name" value="Aspartate Aminotransferase, domain 1"/>
    <property type="match status" value="1"/>
</dbReference>
<dbReference type="Gene3D" id="3.40.640.10">
    <property type="entry name" value="Type I PLP-dependent aspartate aminotransferase-like (Major domain)"/>
    <property type="match status" value="1"/>
</dbReference>
<evidence type="ECO:0000256" key="1">
    <source>
        <dbReference type="ARBA" id="ARBA00001933"/>
    </source>
</evidence>
<evidence type="ECO:0000259" key="7">
    <source>
        <dbReference type="Pfam" id="PF00155"/>
    </source>
</evidence>
<feature type="domain" description="Aminotransferase class I/classII large" evidence="7">
    <location>
        <begin position="32"/>
        <end position="382"/>
    </location>
</feature>
<dbReference type="InterPro" id="IPR004839">
    <property type="entry name" value="Aminotransferase_I/II_large"/>
</dbReference>
<dbReference type="InterPro" id="IPR015422">
    <property type="entry name" value="PyrdxlP-dep_Trfase_small"/>
</dbReference>
<comment type="cofactor">
    <cofactor evidence="1 6">
        <name>pyridoxal 5'-phosphate</name>
        <dbReference type="ChEBI" id="CHEBI:597326"/>
    </cofactor>
</comment>
<comment type="caution">
    <text evidence="8">The sequence shown here is derived from an EMBL/GenBank/DDBJ whole genome shotgun (WGS) entry which is preliminary data.</text>
</comment>
<gene>
    <name evidence="8" type="ORF">LB941_10930</name>
</gene>
<dbReference type="EC" id="2.6.1.-" evidence="6"/>
<accession>A0A9X2FRB9</accession>
<keyword evidence="3 6" id="KW-0032">Aminotransferase</keyword>
<dbReference type="Pfam" id="PF00155">
    <property type="entry name" value="Aminotran_1_2"/>
    <property type="match status" value="1"/>
</dbReference>
<evidence type="ECO:0000256" key="5">
    <source>
        <dbReference type="ARBA" id="ARBA00022898"/>
    </source>
</evidence>
<evidence type="ECO:0000256" key="2">
    <source>
        <dbReference type="ARBA" id="ARBA00007441"/>
    </source>
</evidence>
<evidence type="ECO:0000313" key="9">
    <source>
        <dbReference type="Proteomes" id="UP001139006"/>
    </source>
</evidence>
<keyword evidence="4 6" id="KW-0808">Transferase</keyword>
<dbReference type="GO" id="GO:0006520">
    <property type="term" value="P:amino acid metabolic process"/>
    <property type="evidence" value="ECO:0007669"/>
    <property type="project" value="InterPro"/>
</dbReference>
<dbReference type="PROSITE" id="PS00105">
    <property type="entry name" value="AA_TRANSFER_CLASS_1"/>
    <property type="match status" value="1"/>
</dbReference>
<dbReference type="PANTHER" id="PTHR46383:SF4">
    <property type="entry name" value="AMINOTRANSFERASE"/>
    <property type="match status" value="1"/>
</dbReference>
<dbReference type="InterPro" id="IPR015421">
    <property type="entry name" value="PyrdxlP-dep_Trfase_major"/>
</dbReference>
<keyword evidence="5" id="KW-0663">Pyridoxal phosphate</keyword>
<dbReference type="AlphaFoldDB" id="A0A9X2FRB9"/>
<dbReference type="InterPro" id="IPR015424">
    <property type="entry name" value="PyrdxlP-dep_Trfase"/>
</dbReference>
<protein>
    <recommendedName>
        <fullName evidence="6">Aminotransferase</fullName>
        <ecNumber evidence="6">2.6.1.-</ecNumber>
    </recommendedName>
</protein>